<feature type="transmembrane region" description="Helical" evidence="1">
    <location>
        <begin position="397"/>
        <end position="422"/>
    </location>
</feature>
<evidence type="ECO:0000313" key="3">
    <source>
        <dbReference type="Proteomes" id="UP000448575"/>
    </source>
</evidence>
<keyword evidence="1" id="KW-0812">Transmembrane</keyword>
<dbReference type="RefSeq" id="WP_161025321.1">
    <property type="nucleotide sequence ID" value="NZ_WWCJ01000006.1"/>
</dbReference>
<comment type="caution">
    <text evidence="2">The sequence shown here is derived from an EMBL/GenBank/DDBJ whole genome shotgun (WGS) entry which is preliminary data.</text>
</comment>
<feature type="transmembrane region" description="Helical" evidence="1">
    <location>
        <begin position="202"/>
        <end position="224"/>
    </location>
</feature>
<dbReference type="InterPro" id="IPR005625">
    <property type="entry name" value="PepSY-ass_TM"/>
</dbReference>
<dbReference type="AlphaFoldDB" id="A0A6N9HFZ1"/>
<evidence type="ECO:0000256" key="1">
    <source>
        <dbReference type="SAM" id="Phobius"/>
    </source>
</evidence>
<feature type="transmembrane region" description="Helical" evidence="1">
    <location>
        <begin position="155"/>
        <end position="181"/>
    </location>
</feature>
<sequence length="569" mass="60994">MKIRSDILRVYQSLHTWTGICAGILLFIGFFGGALTMFKQPLERWVSPPSAPIAALAPQQMDRVVAQVLAQHPAARQEFTLHVQRDEANPAPVTWSAGEGGRELQLDAMRWQATLDADGSVQAQQVRPSLFGELVDMLHRTGGIPGHLGDEYVGVYLMGVAGVLYFLALVSGLILLLPTLVKDFFALRQGKNRKRFWLDAHNVVGIASLPFHIVISLTVIVFAFHDQFYDALQQVVYGERKMWVRPAGAPGPGDATRLMPASELVKRVQQQAPGFAVTELLYMDVEGKRPLVRAGVAHQGYVVRGAVSGYVLLEPYTGQVLNTSMLPTKSDTWSRIVAPFFSLHFGSYGGDWMRWVYFVFGLAGAFLFYSGNLLWVEKRRKNQLRGQEALPLQPRRTLLLAAATVGICLGSVAGVAGALLAAKWLHGAVANLNATLMTAYYSVFLACVGWAFWRGAARAGVELLALCALLGLAVPATSLLALAFPSLGMWAHGSLGVLAVDATALVLALLLTWGARLAYRRARSGPGDSVWSHAAGGAAGMAAAAGQPAPAVPSVAPPAAAAVAGDAPR</sequence>
<keyword evidence="1" id="KW-1133">Transmembrane helix</keyword>
<feature type="transmembrane region" description="Helical" evidence="1">
    <location>
        <begin position="355"/>
        <end position="376"/>
    </location>
</feature>
<proteinExistence type="predicted"/>
<evidence type="ECO:0000313" key="2">
    <source>
        <dbReference type="EMBL" id="MYN02309.1"/>
    </source>
</evidence>
<name>A0A6N9HFZ1_9BURK</name>
<organism evidence="2 3">
    <name type="scientific">Pseudoduganella guangdongensis</name>
    <dbReference type="NCBI Taxonomy" id="2692179"/>
    <lineage>
        <taxon>Bacteria</taxon>
        <taxon>Pseudomonadati</taxon>
        <taxon>Pseudomonadota</taxon>
        <taxon>Betaproteobacteria</taxon>
        <taxon>Burkholderiales</taxon>
        <taxon>Oxalobacteraceae</taxon>
        <taxon>Telluria group</taxon>
        <taxon>Pseudoduganella</taxon>
    </lineage>
</organism>
<reference evidence="2 3" key="1">
    <citation type="submission" date="2019-12" db="EMBL/GenBank/DDBJ databases">
        <title>Novel species isolated from a subtropical stream in China.</title>
        <authorList>
            <person name="Lu H."/>
        </authorList>
    </citation>
    <scope>NUCLEOTIDE SEQUENCE [LARGE SCALE GENOMIC DNA]</scope>
    <source>
        <strain evidence="2 3">DS3</strain>
    </source>
</reference>
<keyword evidence="1" id="KW-0472">Membrane</keyword>
<gene>
    <name evidence="2" type="ORF">GTP41_09375</name>
</gene>
<keyword evidence="3" id="KW-1185">Reference proteome</keyword>
<feature type="transmembrane region" description="Helical" evidence="1">
    <location>
        <begin position="434"/>
        <end position="453"/>
    </location>
</feature>
<dbReference type="Proteomes" id="UP000448575">
    <property type="component" value="Unassembled WGS sequence"/>
</dbReference>
<feature type="transmembrane region" description="Helical" evidence="1">
    <location>
        <begin position="490"/>
        <end position="513"/>
    </location>
</feature>
<protein>
    <submittedName>
        <fullName evidence="2">PepSY domain-containing protein</fullName>
    </submittedName>
</protein>
<dbReference type="PANTHER" id="PTHR34219:SF9">
    <property type="entry name" value="IRON-REGULATED INNER MEMBRANE PROTEIN"/>
    <property type="match status" value="1"/>
</dbReference>
<feature type="transmembrane region" description="Helical" evidence="1">
    <location>
        <begin position="460"/>
        <end position="484"/>
    </location>
</feature>
<feature type="transmembrane region" description="Helical" evidence="1">
    <location>
        <begin position="20"/>
        <end position="38"/>
    </location>
</feature>
<dbReference type="EMBL" id="WWCJ01000006">
    <property type="protein sequence ID" value="MYN02309.1"/>
    <property type="molecule type" value="Genomic_DNA"/>
</dbReference>
<accession>A0A6N9HFZ1</accession>
<dbReference type="PANTHER" id="PTHR34219">
    <property type="entry name" value="IRON-REGULATED INNER MEMBRANE PROTEIN-RELATED"/>
    <property type="match status" value="1"/>
</dbReference>
<dbReference type="Pfam" id="PF03929">
    <property type="entry name" value="PepSY_TM"/>
    <property type="match status" value="1"/>
</dbReference>